<dbReference type="SUPFAM" id="SSF56112">
    <property type="entry name" value="Protein kinase-like (PK-like)"/>
    <property type="match status" value="1"/>
</dbReference>
<evidence type="ECO:0000256" key="8">
    <source>
        <dbReference type="ARBA" id="ARBA00022840"/>
    </source>
</evidence>
<evidence type="ECO:0000256" key="2">
    <source>
        <dbReference type="ARBA" id="ARBA00022527"/>
    </source>
</evidence>
<evidence type="ECO:0000259" key="15">
    <source>
        <dbReference type="PROSITE" id="PS50011"/>
    </source>
</evidence>
<organism evidence="16 17">
    <name type="scientific">Acacia crassicarpa</name>
    <name type="common">northern wattle</name>
    <dbReference type="NCBI Taxonomy" id="499986"/>
    <lineage>
        <taxon>Eukaryota</taxon>
        <taxon>Viridiplantae</taxon>
        <taxon>Streptophyta</taxon>
        <taxon>Embryophyta</taxon>
        <taxon>Tracheophyta</taxon>
        <taxon>Spermatophyta</taxon>
        <taxon>Magnoliopsida</taxon>
        <taxon>eudicotyledons</taxon>
        <taxon>Gunneridae</taxon>
        <taxon>Pentapetalae</taxon>
        <taxon>rosids</taxon>
        <taxon>fabids</taxon>
        <taxon>Fabales</taxon>
        <taxon>Fabaceae</taxon>
        <taxon>Caesalpinioideae</taxon>
        <taxon>mimosoid clade</taxon>
        <taxon>Acacieae</taxon>
        <taxon>Acacia</taxon>
    </lineage>
</organism>
<dbReference type="FunFam" id="1.10.510.10:FF:000590">
    <property type="entry name" value="PR5-like receptor kinase"/>
    <property type="match status" value="1"/>
</dbReference>
<comment type="caution">
    <text evidence="16">The sequence shown here is derived from an EMBL/GenBank/DDBJ whole genome shotgun (WGS) entry which is preliminary data.</text>
</comment>
<feature type="domain" description="Protein kinase" evidence="15">
    <location>
        <begin position="248"/>
        <end position="531"/>
    </location>
</feature>
<keyword evidence="6 12" id="KW-0547">Nucleotide-binding</keyword>
<dbReference type="GO" id="GO:0005524">
    <property type="term" value="F:ATP binding"/>
    <property type="evidence" value="ECO:0007669"/>
    <property type="project" value="UniProtKB-UniRule"/>
</dbReference>
<evidence type="ECO:0000256" key="5">
    <source>
        <dbReference type="ARBA" id="ARBA00022729"/>
    </source>
</evidence>
<keyword evidence="2" id="KW-0723">Serine/threonine-protein kinase</keyword>
<keyword evidence="8 12" id="KW-0067">ATP-binding</keyword>
<evidence type="ECO:0000256" key="12">
    <source>
        <dbReference type="PROSITE-ProRule" id="PRU10141"/>
    </source>
</evidence>
<keyword evidence="5 14" id="KW-0732">Signal</keyword>
<evidence type="ECO:0000256" key="10">
    <source>
        <dbReference type="ARBA" id="ARBA00023136"/>
    </source>
</evidence>
<keyword evidence="17" id="KW-1185">Reference proteome</keyword>
<keyword evidence="10 13" id="KW-0472">Membrane</keyword>
<name>A0AAE1JVB6_9FABA</name>
<dbReference type="Gene3D" id="1.10.510.10">
    <property type="entry name" value="Transferase(Phosphotransferase) domain 1"/>
    <property type="match status" value="1"/>
</dbReference>
<dbReference type="InterPro" id="IPR000719">
    <property type="entry name" value="Prot_kinase_dom"/>
</dbReference>
<dbReference type="Pfam" id="PF07714">
    <property type="entry name" value="PK_Tyr_Ser-Thr"/>
    <property type="match status" value="1"/>
</dbReference>
<evidence type="ECO:0000256" key="6">
    <source>
        <dbReference type="ARBA" id="ARBA00022741"/>
    </source>
</evidence>
<dbReference type="FunFam" id="3.30.200.20:FF:000178">
    <property type="entry name" value="serine/threonine-protein kinase PBS1-like"/>
    <property type="match status" value="1"/>
</dbReference>
<sequence>MFWYGRFLLLVIFLKQGNGENQQVPLHQTLPFRLYYNESATLMVEFPSIPALQGLSLHVLLIDYEFHILHAEDPEGCLPRLFLQRHLYNSSNIHPLEYDSDNYGNMTKIVTYFNCSSAWSRYDESNYCPIIAIDSDESVLSRDLVSCSMISRLPSPITAFDLQYLTWLSLKWPFLPEVEKHKTSKMLRILSSTTGSIVLVLLLVVCFYICRYFKKKGDDQVRLEKFLADYEAVKPTRFSYADIKRITGRFKDKLGEGAHGTVFKGKLSSEIQVAVKVLNNSDYDGKDFINEMGTMGKIHHINIVRLLGFCADGCHRALVYDFFPNGSLQKFISSPDNKESFMGWSKLQQIALAIAKGIEYLHQGCDYRILHFDINPRNVLLDNNFTPKISDFGLAKLCSKNQSTVSMTAARGTLGYIAPEVFSRNFGNVSYKSDIYSYGMLLLEMVGGRKNVDTNKETFQVLYPEWIHNLIEGRDISIYIEDEVDIRIAKKLVIVGLWCIQWHSINRPSMKTLIQMLEGEVDKMKVPHNPFGFIASTSSSFTVAAKHSNSGLDVIHELE</sequence>
<dbReference type="GO" id="GO:0016020">
    <property type="term" value="C:membrane"/>
    <property type="evidence" value="ECO:0007669"/>
    <property type="project" value="UniProtKB-SubCell"/>
</dbReference>
<feature type="binding site" evidence="12">
    <location>
        <position position="276"/>
    </location>
    <ligand>
        <name>ATP</name>
        <dbReference type="ChEBI" id="CHEBI:30616"/>
    </ligand>
</feature>
<feature type="signal peptide" evidence="14">
    <location>
        <begin position="1"/>
        <end position="19"/>
    </location>
</feature>
<protein>
    <recommendedName>
        <fullName evidence="15">Protein kinase domain-containing protein</fullName>
    </recommendedName>
</protein>
<accession>A0AAE1JVB6</accession>
<evidence type="ECO:0000256" key="13">
    <source>
        <dbReference type="SAM" id="Phobius"/>
    </source>
</evidence>
<gene>
    <name evidence="16" type="ORF">QN277_007740</name>
</gene>
<proteinExistence type="predicted"/>
<dbReference type="AlphaFoldDB" id="A0AAE1JVB6"/>
<comment type="subcellular location">
    <subcellularLocation>
        <location evidence="1">Membrane</location>
        <topology evidence="1">Single-pass type I membrane protein</topology>
    </subcellularLocation>
</comment>
<feature type="chain" id="PRO_5041941694" description="Protein kinase domain-containing protein" evidence="14">
    <location>
        <begin position="20"/>
        <end position="559"/>
    </location>
</feature>
<evidence type="ECO:0000256" key="14">
    <source>
        <dbReference type="SAM" id="SignalP"/>
    </source>
</evidence>
<dbReference type="PANTHER" id="PTHR27009">
    <property type="entry name" value="RUST RESISTANCE KINASE LR10-RELATED"/>
    <property type="match status" value="1"/>
</dbReference>
<evidence type="ECO:0000313" key="17">
    <source>
        <dbReference type="Proteomes" id="UP001293593"/>
    </source>
</evidence>
<reference evidence="16" key="1">
    <citation type="submission" date="2023-10" db="EMBL/GenBank/DDBJ databases">
        <title>Chromosome-level genome of the transformable northern wattle, Acacia crassicarpa.</title>
        <authorList>
            <person name="Massaro I."/>
            <person name="Sinha N.R."/>
            <person name="Poethig S."/>
            <person name="Leichty A.R."/>
        </authorList>
    </citation>
    <scope>NUCLEOTIDE SEQUENCE</scope>
    <source>
        <strain evidence="16">Acra3RX</strain>
        <tissue evidence="16">Leaf</tissue>
    </source>
</reference>
<dbReference type="InterPro" id="IPR011009">
    <property type="entry name" value="Kinase-like_dom_sf"/>
</dbReference>
<dbReference type="InterPro" id="IPR017441">
    <property type="entry name" value="Protein_kinase_ATP_BS"/>
</dbReference>
<dbReference type="Proteomes" id="UP001293593">
    <property type="component" value="Unassembled WGS sequence"/>
</dbReference>
<evidence type="ECO:0000313" key="16">
    <source>
        <dbReference type="EMBL" id="KAK4258275.1"/>
    </source>
</evidence>
<evidence type="ECO:0000256" key="11">
    <source>
        <dbReference type="ARBA" id="ARBA00023180"/>
    </source>
</evidence>
<feature type="transmembrane region" description="Helical" evidence="13">
    <location>
        <begin position="189"/>
        <end position="210"/>
    </location>
</feature>
<keyword evidence="11" id="KW-0325">Glycoprotein</keyword>
<dbReference type="InterPro" id="IPR045874">
    <property type="entry name" value="LRK10/LRL21-25-like"/>
</dbReference>
<dbReference type="PROSITE" id="PS00107">
    <property type="entry name" value="PROTEIN_KINASE_ATP"/>
    <property type="match status" value="1"/>
</dbReference>
<dbReference type="PROSITE" id="PS50011">
    <property type="entry name" value="PROTEIN_KINASE_DOM"/>
    <property type="match status" value="1"/>
</dbReference>
<keyword evidence="3" id="KW-0808">Transferase</keyword>
<evidence type="ECO:0000256" key="3">
    <source>
        <dbReference type="ARBA" id="ARBA00022679"/>
    </source>
</evidence>
<evidence type="ECO:0000256" key="9">
    <source>
        <dbReference type="ARBA" id="ARBA00022989"/>
    </source>
</evidence>
<keyword evidence="9 13" id="KW-1133">Transmembrane helix</keyword>
<evidence type="ECO:0000256" key="4">
    <source>
        <dbReference type="ARBA" id="ARBA00022692"/>
    </source>
</evidence>
<keyword evidence="4 13" id="KW-0812">Transmembrane</keyword>
<evidence type="ECO:0000256" key="1">
    <source>
        <dbReference type="ARBA" id="ARBA00004479"/>
    </source>
</evidence>
<dbReference type="GO" id="GO:0004674">
    <property type="term" value="F:protein serine/threonine kinase activity"/>
    <property type="evidence" value="ECO:0007669"/>
    <property type="project" value="UniProtKB-KW"/>
</dbReference>
<keyword evidence="7" id="KW-0418">Kinase</keyword>
<dbReference type="InterPro" id="IPR001245">
    <property type="entry name" value="Ser-Thr/Tyr_kinase_cat_dom"/>
</dbReference>
<dbReference type="EMBL" id="JAWXYG010000012">
    <property type="protein sequence ID" value="KAK4258275.1"/>
    <property type="molecule type" value="Genomic_DNA"/>
</dbReference>
<evidence type="ECO:0000256" key="7">
    <source>
        <dbReference type="ARBA" id="ARBA00022777"/>
    </source>
</evidence>
<dbReference type="Gene3D" id="3.30.200.20">
    <property type="entry name" value="Phosphorylase Kinase, domain 1"/>
    <property type="match status" value="1"/>
</dbReference>